<keyword evidence="3" id="KW-1185">Reference proteome</keyword>
<organism evidence="2 3">
    <name type="scientific">Iris pallida</name>
    <name type="common">Sweet iris</name>
    <dbReference type="NCBI Taxonomy" id="29817"/>
    <lineage>
        <taxon>Eukaryota</taxon>
        <taxon>Viridiplantae</taxon>
        <taxon>Streptophyta</taxon>
        <taxon>Embryophyta</taxon>
        <taxon>Tracheophyta</taxon>
        <taxon>Spermatophyta</taxon>
        <taxon>Magnoliopsida</taxon>
        <taxon>Liliopsida</taxon>
        <taxon>Asparagales</taxon>
        <taxon>Iridaceae</taxon>
        <taxon>Iridoideae</taxon>
        <taxon>Irideae</taxon>
        <taxon>Iris</taxon>
    </lineage>
</organism>
<accession>A0AAX6FMS1</accession>
<reference evidence="2" key="2">
    <citation type="submission" date="2023-04" db="EMBL/GenBank/DDBJ databases">
        <authorList>
            <person name="Bruccoleri R.E."/>
            <person name="Oakeley E.J."/>
            <person name="Faust A.-M."/>
            <person name="Dessus-Babus S."/>
            <person name="Altorfer M."/>
            <person name="Burckhardt D."/>
            <person name="Oertli M."/>
            <person name="Naumann U."/>
            <person name="Petersen F."/>
            <person name="Wong J."/>
        </authorList>
    </citation>
    <scope>NUCLEOTIDE SEQUENCE</scope>
    <source>
        <strain evidence="2">GSM-AAB239-AS_SAM_17_03QT</strain>
        <tissue evidence="2">Leaf</tissue>
    </source>
</reference>
<dbReference type="AlphaFoldDB" id="A0AAX6FMS1"/>
<sequence length="77" mass="8693">MAWAKWVFGKMVHLPFRSILTINAAVIVIPKYISAMVVKDSSRSCASHIIRRGTFFRTHLSTKRNQEGTVYGTSPLL</sequence>
<evidence type="ECO:0008006" key="4">
    <source>
        <dbReference type="Google" id="ProtNLM"/>
    </source>
</evidence>
<keyword evidence="1" id="KW-1133">Transmembrane helix</keyword>
<dbReference type="Proteomes" id="UP001140949">
    <property type="component" value="Unassembled WGS sequence"/>
</dbReference>
<evidence type="ECO:0000313" key="2">
    <source>
        <dbReference type="EMBL" id="KAJ6817717.1"/>
    </source>
</evidence>
<keyword evidence="1" id="KW-0472">Membrane</keyword>
<proteinExistence type="predicted"/>
<evidence type="ECO:0000313" key="3">
    <source>
        <dbReference type="Proteomes" id="UP001140949"/>
    </source>
</evidence>
<feature type="transmembrane region" description="Helical" evidence="1">
    <location>
        <begin position="12"/>
        <end position="33"/>
    </location>
</feature>
<name>A0AAX6FMS1_IRIPA</name>
<protein>
    <recommendedName>
        <fullName evidence="4">Secreted protein</fullName>
    </recommendedName>
</protein>
<keyword evidence="1" id="KW-0812">Transmembrane</keyword>
<dbReference type="EMBL" id="JANAVB010027600">
    <property type="protein sequence ID" value="KAJ6817717.1"/>
    <property type="molecule type" value="Genomic_DNA"/>
</dbReference>
<evidence type="ECO:0000256" key="1">
    <source>
        <dbReference type="SAM" id="Phobius"/>
    </source>
</evidence>
<reference evidence="2" key="1">
    <citation type="journal article" date="2023" name="GigaByte">
        <title>Genome assembly of the bearded iris, Iris pallida Lam.</title>
        <authorList>
            <person name="Bruccoleri R.E."/>
            <person name="Oakeley E.J."/>
            <person name="Faust A.M.E."/>
            <person name="Altorfer M."/>
            <person name="Dessus-Babus S."/>
            <person name="Burckhardt D."/>
            <person name="Oertli M."/>
            <person name="Naumann U."/>
            <person name="Petersen F."/>
            <person name="Wong J."/>
        </authorList>
    </citation>
    <scope>NUCLEOTIDE SEQUENCE</scope>
    <source>
        <strain evidence="2">GSM-AAB239-AS_SAM_17_03QT</strain>
    </source>
</reference>
<gene>
    <name evidence="2" type="ORF">M6B38_408785</name>
</gene>
<comment type="caution">
    <text evidence="2">The sequence shown here is derived from an EMBL/GenBank/DDBJ whole genome shotgun (WGS) entry which is preliminary data.</text>
</comment>